<sequence length="164" mass="19337">MKTIVKIESIFQNGTNQMLLIENKSYHSLELDLTKEYQLEIKELKSTRTIQQNKYMWSLIHEISKKQGMDDMEVYIQALEEANAKYEYIMAPEEAEENLKKGFRAVKITRPEIHNGKKFYIYKCFLGSSKFNVTEMKQLIDVIVGWCYELNIPTDIYEKIYLGG</sequence>
<dbReference type="SUPFAM" id="SSF103370">
    <property type="entry name" value="NinB"/>
    <property type="match status" value="1"/>
</dbReference>
<accession>A0A9D1HU78</accession>
<reference evidence="1" key="1">
    <citation type="submission" date="2020-10" db="EMBL/GenBank/DDBJ databases">
        <authorList>
            <person name="Gilroy R."/>
        </authorList>
    </citation>
    <scope>NUCLEOTIDE SEQUENCE</scope>
    <source>
        <strain evidence="1">CHK197-8231</strain>
    </source>
</reference>
<dbReference type="Proteomes" id="UP000824087">
    <property type="component" value="Unassembled WGS sequence"/>
</dbReference>
<gene>
    <name evidence="1" type="ORF">IAD49_03605</name>
</gene>
<reference evidence="1" key="2">
    <citation type="journal article" date="2021" name="PeerJ">
        <title>Extensive microbial diversity within the chicken gut microbiome revealed by metagenomics and culture.</title>
        <authorList>
            <person name="Gilroy R."/>
            <person name="Ravi A."/>
            <person name="Getino M."/>
            <person name="Pursley I."/>
            <person name="Horton D.L."/>
            <person name="Alikhan N.F."/>
            <person name="Baker D."/>
            <person name="Gharbi K."/>
            <person name="Hall N."/>
            <person name="Watson M."/>
            <person name="Adriaenssens E.M."/>
            <person name="Foster-Nyarko E."/>
            <person name="Jarju S."/>
            <person name="Secka A."/>
            <person name="Antonio M."/>
            <person name="Oren A."/>
            <person name="Chaudhuri R.R."/>
            <person name="La Ragione R."/>
            <person name="Hildebrand F."/>
            <person name="Pallen M.J."/>
        </authorList>
    </citation>
    <scope>NUCLEOTIDE SEQUENCE</scope>
    <source>
        <strain evidence="1">CHK197-8231</strain>
    </source>
</reference>
<organism evidence="1 2">
    <name type="scientific">Candidatus Fimihabitans intestinipullorum</name>
    <dbReference type="NCBI Taxonomy" id="2840820"/>
    <lineage>
        <taxon>Bacteria</taxon>
        <taxon>Bacillati</taxon>
        <taxon>Mycoplasmatota</taxon>
        <taxon>Mycoplasmatota incertae sedis</taxon>
        <taxon>Candidatus Fimihabitans</taxon>
    </lineage>
</organism>
<dbReference type="AlphaFoldDB" id="A0A9D1HU78"/>
<proteinExistence type="predicted"/>
<comment type="caution">
    <text evidence="1">The sequence shown here is derived from an EMBL/GenBank/DDBJ whole genome shotgun (WGS) entry which is preliminary data.</text>
</comment>
<dbReference type="EMBL" id="DVML01000022">
    <property type="protein sequence ID" value="HIU22648.1"/>
    <property type="molecule type" value="Genomic_DNA"/>
</dbReference>
<name>A0A9D1HU78_9BACT</name>
<protein>
    <submittedName>
        <fullName evidence="1">Uncharacterized protein</fullName>
    </submittedName>
</protein>
<evidence type="ECO:0000313" key="1">
    <source>
        <dbReference type="EMBL" id="HIU22648.1"/>
    </source>
</evidence>
<evidence type="ECO:0000313" key="2">
    <source>
        <dbReference type="Proteomes" id="UP000824087"/>
    </source>
</evidence>
<dbReference type="InterPro" id="IPR036619">
    <property type="entry name" value="NinB_sf"/>
</dbReference>
<dbReference type="Gene3D" id="1.10.3790.10">
    <property type="entry name" value="NinB"/>
    <property type="match status" value="1"/>
</dbReference>